<protein>
    <submittedName>
        <fullName evidence="1">Uncharacterized protein</fullName>
    </submittedName>
</protein>
<dbReference type="AlphaFoldDB" id="A0A5E8BEJ1"/>
<accession>A0A5E8BEJ1</accession>
<name>A0A5E8BEJ1_9ASCO</name>
<dbReference type="RefSeq" id="XP_031853167.1">
    <property type="nucleotide sequence ID" value="XM_031997276.1"/>
</dbReference>
<dbReference type="GeneID" id="43581376"/>
<dbReference type="EMBL" id="CABVLU010000002">
    <property type="protein sequence ID" value="VVT50015.1"/>
    <property type="molecule type" value="Genomic_DNA"/>
</dbReference>
<gene>
    <name evidence="1" type="ORF">SAPINGB_P002558</name>
</gene>
<keyword evidence="2" id="KW-1185">Reference proteome</keyword>
<reference evidence="1 2" key="1">
    <citation type="submission" date="2019-09" db="EMBL/GenBank/DDBJ databases">
        <authorList>
            <person name="Brejova B."/>
        </authorList>
    </citation>
    <scope>NUCLEOTIDE SEQUENCE [LARGE SCALE GENOMIC DNA]</scope>
</reference>
<evidence type="ECO:0000313" key="1">
    <source>
        <dbReference type="EMBL" id="VVT50015.1"/>
    </source>
</evidence>
<proteinExistence type="predicted"/>
<organism evidence="1 2">
    <name type="scientific">Magnusiomyces paraingens</name>
    <dbReference type="NCBI Taxonomy" id="2606893"/>
    <lineage>
        <taxon>Eukaryota</taxon>
        <taxon>Fungi</taxon>
        <taxon>Dikarya</taxon>
        <taxon>Ascomycota</taxon>
        <taxon>Saccharomycotina</taxon>
        <taxon>Dipodascomycetes</taxon>
        <taxon>Dipodascales</taxon>
        <taxon>Dipodascaceae</taxon>
        <taxon>Magnusiomyces</taxon>
    </lineage>
</organism>
<dbReference type="Proteomes" id="UP000398389">
    <property type="component" value="Unassembled WGS sequence"/>
</dbReference>
<evidence type="ECO:0000313" key="2">
    <source>
        <dbReference type="Proteomes" id="UP000398389"/>
    </source>
</evidence>
<sequence length="742" mass="84090">MPLLPYDNNMENWLNSFKEYLDSRMPGLKSFVFDDFVDPRVPDLRVKLQAEYAKILNEMEQAPTINKTVAPVLRRFENYPSVGIEALCQNYSGGTLGSYISLIRALVIPREPDQTVEEYLNSFLTCIKNFGSVPPTREILIAIMAAGARSNAVFEKAQNVINTPLSVLSQEQIINDLTSIATGSDKIASKISNKHTLEIEPILWRSHAHRRSYHNDIIYDPPLGYSDIQKLKHPSQAAPWRKAMTRTLTKLHSAKAIETLSQPPLDRPNTGVVRWIYGKSRSTNSRKLIPSAKLIVDSDPRAIQVFHEPPPSSAVAKKSSVRLALRLFPSKSSYRYFDLSQEFHSTRLETPLIVRLPAVDPLPSHRRPYARIVNCIRGADLTPWTSKVKAILAKRGYIQTDWDPAVYELDRDAHPKRAMALLLEDHLLLLDDNSVPHWKTDSVYGFFKHAELIGAPNTIFGAKLVFNKENILIALCGSDLITGLLHQFDLYNLLRTAQEPRVMDWRDYAIIIRNLQFIASWIRPDISAKVLHLNIIQCKNTEPKHLPICTLLHTLQRSQNYSLNFPVYTTLRELNASVYVDYNEVSGTSGWVVSLFGTPIHWETYRPHRSLRTHPGLPYCEMLRRANAATNTIHAITRALTSSKTLNIENFNFPETVPATTSLVWAPRGEIQFITDELRKLPVARAIVLMRFWQNFTADNVSFSLKSESRLSYMVTHPGHILSGSHTGAPANIMGTFMTNVN</sequence>